<evidence type="ECO:0000313" key="3">
    <source>
        <dbReference type="Proteomes" id="UP000319801"/>
    </source>
</evidence>
<dbReference type="AlphaFoldDB" id="A0A556TJT8"/>
<feature type="chain" id="PRO_5021715381" evidence="1">
    <location>
        <begin position="26"/>
        <end position="168"/>
    </location>
</feature>
<accession>A0A556TJT8</accession>
<evidence type="ECO:0000313" key="2">
    <source>
        <dbReference type="EMBL" id="TSK16110.1"/>
    </source>
</evidence>
<keyword evidence="3" id="KW-1185">Reference proteome</keyword>
<gene>
    <name evidence="2" type="ORF">Baya_0981</name>
</gene>
<dbReference type="OrthoDB" id="8961033at2759"/>
<comment type="caution">
    <text evidence="2">The sequence shown here is derived from an EMBL/GenBank/DDBJ whole genome shotgun (WGS) entry which is preliminary data.</text>
</comment>
<protein>
    <submittedName>
        <fullName evidence="2">Uncharacterized protein</fullName>
    </submittedName>
</protein>
<name>A0A556TJT8_BAGYA</name>
<dbReference type="Proteomes" id="UP000319801">
    <property type="component" value="Unassembled WGS sequence"/>
</dbReference>
<proteinExistence type="predicted"/>
<evidence type="ECO:0000256" key="1">
    <source>
        <dbReference type="SAM" id="SignalP"/>
    </source>
</evidence>
<dbReference type="PANTHER" id="PTHR38706:SF3">
    <property type="entry name" value="SI:CH211-198C19.1"/>
    <property type="match status" value="1"/>
</dbReference>
<sequence>MTCYFLRFIILTTAVIFFTLKTLNTVEELNETGFGKPPPRHGYALLVWYVQNCVDNNMVSLCNPMEGEYGFHEFRNTGPFFLLPRLKDKKTYEYFTLGNLNSKHAHDLPYDVRKYYKPHDQKSNMDRVIVKYNKNKNKIETVFISEHYNRSKTYIVNLSLIADLRQQK</sequence>
<reference evidence="2 3" key="1">
    <citation type="journal article" date="2019" name="Genome Biol. Evol.">
        <title>Whole-Genome Sequencing of the Giant Devil Catfish, Bagarius yarrelli.</title>
        <authorList>
            <person name="Jiang W."/>
            <person name="Lv Y."/>
            <person name="Cheng L."/>
            <person name="Yang K."/>
            <person name="Chao B."/>
            <person name="Wang X."/>
            <person name="Li Y."/>
            <person name="Pan X."/>
            <person name="You X."/>
            <person name="Zhang Y."/>
            <person name="Yang J."/>
            <person name="Li J."/>
            <person name="Zhang X."/>
            <person name="Liu S."/>
            <person name="Sun C."/>
            <person name="Yang J."/>
            <person name="Shi Q."/>
        </authorList>
    </citation>
    <scope>NUCLEOTIDE SEQUENCE [LARGE SCALE GENOMIC DNA]</scope>
    <source>
        <strain evidence="2">JWS20170419001</strain>
        <tissue evidence="2">Muscle</tissue>
    </source>
</reference>
<organism evidence="2 3">
    <name type="scientific">Bagarius yarrelli</name>
    <name type="common">Goonch</name>
    <name type="synonym">Bagrus yarrelli</name>
    <dbReference type="NCBI Taxonomy" id="175774"/>
    <lineage>
        <taxon>Eukaryota</taxon>
        <taxon>Metazoa</taxon>
        <taxon>Chordata</taxon>
        <taxon>Craniata</taxon>
        <taxon>Vertebrata</taxon>
        <taxon>Euteleostomi</taxon>
        <taxon>Actinopterygii</taxon>
        <taxon>Neopterygii</taxon>
        <taxon>Teleostei</taxon>
        <taxon>Ostariophysi</taxon>
        <taxon>Siluriformes</taxon>
        <taxon>Sisoridae</taxon>
        <taxon>Sisorinae</taxon>
        <taxon>Bagarius</taxon>
    </lineage>
</organism>
<dbReference type="EMBL" id="VCAZ01000003">
    <property type="protein sequence ID" value="TSK16110.1"/>
    <property type="molecule type" value="Genomic_DNA"/>
</dbReference>
<keyword evidence="1" id="KW-0732">Signal</keyword>
<feature type="signal peptide" evidence="1">
    <location>
        <begin position="1"/>
        <end position="25"/>
    </location>
</feature>
<dbReference type="PANTHER" id="PTHR38706">
    <property type="entry name" value="SI:CH211-198C19.1-RELATED"/>
    <property type="match status" value="1"/>
</dbReference>